<name>A0ABU1TK24_9SPHI</name>
<accession>A0ABU1TK24</accession>
<gene>
    <name evidence="1" type="ORF">J2W55_005034</name>
</gene>
<sequence>MLLGEGGQTSGKQREIPDECTALAVRFRAYRQTCLLSDQASYQLRKQGRTLLQINYQ</sequence>
<reference evidence="1 2" key="1">
    <citation type="submission" date="2023-07" db="EMBL/GenBank/DDBJ databases">
        <title>Sorghum-associated microbial communities from plants grown in Nebraska, USA.</title>
        <authorList>
            <person name="Schachtman D."/>
        </authorList>
    </citation>
    <scope>NUCLEOTIDE SEQUENCE [LARGE SCALE GENOMIC DNA]</scope>
    <source>
        <strain evidence="1 2">3262</strain>
    </source>
</reference>
<keyword evidence="2" id="KW-1185">Reference proteome</keyword>
<organism evidence="1 2">
    <name type="scientific">Mucilaginibacter pocheonensis</name>
    <dbReference type="NCBI Taxonomy" id="398050"/>
    <lineage>
        <taxon>Bacteria</taxon>
        <taxon>Pseudomonadati</taxon>
        <taxon>Bacteroidota</taxon>
        <taxon>Sphingobacteriia</taxon>
        <taxon>Sphingobacteriales</taxon>
        <taxon>Sphingobacteriaceae</taxon>
        <taxon>Mucilaginibacter</taxon>
    </lineage>
</organism>
<proteinExistence type="predicted"/>
<comment type="caution">
    <text evidence="1">The sequence shown here is derived from an EMBL/GenBank/DDBJ whole genome shotgun (WGS) entry which is preliminary data.</text>
</comment>
<protein>
    <submittedName>
        <fullName evidence="1">Uncharacterized protein</fullName>
    </submittedName>
</protein>
<dbReference type="EMBL" id="JAVDUU010000005">
    <property type="protein sequence ID" value="MDR6945166.1"/>
    <property type="molecule type" value="Genomic_DNA"/>
</dbReference>
<evidence type="ECO:0000313" key="2">
    <source>
        <dbReference type="Proteomes" id="UP001247620"/>
    </source>
</evidence>
<dbReference type="Proteomes" id="UP001247620">
    <property type="component" value="Unassembled WGS sequence"/>
</dbReference>
<evidence type="ECO:0000313" key="1">
    <source>
        <dbReference type="EMBL" id="MDR6945166.1"/>
    </source>
</evidence>